<evidence type="ECO:0000313" key="4">
    <source>
        <dbReference type="EMBL" id="KAF2839033.1"/>
    </source>
</evidence>
<keyword evidence="1" id="KW-0547">Nucleotide-binding</keyword>
<feature type="region of interest" description="Disordered" evidence="2">
    <location>
        <begin position="1"/>
        <end position="84"/>
    </location>
</feature>
<dbReference type="GO" id="GO:0005525">
    <property type="term" value="F:GTP binding"/>
    <property type="evidence" value="ECO:0007669"/>
    <property type="project" value="UniProtKB-KW"/>
</dbReference>
<dbReference type="AlphaFoldDB" id="A0A9P4SAD6"/>
<comment type="similarity">
    <text evidence="1">Belongs to the TRAFAC class TrmE-Era-EngA-EngB-Septin-like GTPase superfamily. Septin GTPase family.</text>
</comment>
<dbReference type="Pfam" id="PF00735">
    <property type="entry name" value="Septin"/>
    <property type="match status" value="3"/>
</dbReference>
<accession>A0A9P4SAD6</accession>
<evidence type="ECO:0000313" key="5">
    <source>
        <dbReference type="Proteomes" id="UP000799429"/>
    </source>
</evidence>
<dbReference type="PANTHER" id="PTHR18884">
    <property type="entry name" value="SEPTIN"/>
    <property type="match status" value="1"/>
</dbReference>
<evidence type="ECO:0000256" key="1">
    <source>
        <dbReference type="RuleBase" id="RU004560"/>
    </source>
</evidence>
<keyword evidence="5" id="KW-1185">Reference proteome</keyword>
<dbReference type="InterPro" id="IPR027417">
    <property type="entry name" value="P-loop_NTPase"/>
</dbReference>
<evidence type="ECO:0000259" key="3">
    <source>
        <dbReference type="PROSITE" id="PS51719"/>
    </source>
</evidence>
<dbReference type="PROSITE" id="PS51719">
    <property type="entry name" value="G_SEPTIN"/>
    <property type="match status" value="1"/>
</dbReference>
<name>A0A9P4SAD6_9PEZI</name>
<feature type="region of interest" description="Disordered" evidence="2">
    <location>
        <begin position="428"/>
        <end position="478"/>
    </location>
</feature>
<sequence>PANGGSREVPGPRRSSFNFLRRQKSGEKPQPAQRSVSGGKMNKKQKAQMQEELLRQQREAAAVPKQPPRLPSHAPLPTINTFGGENARQDSYAIMSNKAQQAGNFSRPSGDYRATSASPPHVPIPPIPGSSPYGRNGDFDPYARTESMTHRGRYSYASSAVSTINSPRRVRRRKDPTPFNILVIGTKSCGKTSFINFLQTALKLPARKQQQQSPSPPRTALPVDSPFTSQYLETEMDNERIGVTLWDSRGLERNIVDLQLKEMATFLESKFEETFNEEQRIVRAPGVRDTHIHCVFLILDPSRLDANIAAATVANDASAKSFNSARVIGGLDEDLDLQVLRTLQGKTTVIPVISKADTITTAHMAFLKKKVWDSLKQSKLDPLEALDLGDSDDEDIDRLDERDEDEYNHSSDNDDKHSDILNNLIDRSSSDEEGEDSSNTSFHGSTPAKSPADPSKRPVEGHRRRVSAMSASINHDSSRDELPYLPLSILSPDMYEPNVIGRRFPWGFADPYNVEHCDFVRLKESVFVEWRAELREASRECWYEGWRTSRLNRRTDQPSRAHTSSGLSPNPSPVNGMGNGRAVTS</sequence>
<dbReference type="EMBL" id="MU006095">
    <property type="protein sequence ID" value="KAF2839033.1"/>
    <property type="molecule type" value="Genomic_DNA"/>
</dbReference>
<feature type="domain" description="Septin-type G" evidence="3">
    <location>
        <begin position="175"/>
        <end position="553"/>
    </location>
</feature>
<feature type="compositionally biased region" description="Basic and acidic residues" evidence="2">
    <location>
        <begin position="407"/>
        <end position="419"/>
    </location>
</feature>
<proteinExistence type="inferred from homology"/>
<dbReference type="Gene3D" id="3.40.50.300">
    <property type="entry name" value="P-loop containing nucleotide triphosphate hydrolases"/>
    <property type="match status" value="1"/>
</dbReference>
<feature type="non-terminal residue" evidence="4">
    <location>
        <position position="1"/>
    </location>
</feature>
<feature type="region of interest" description="Disordered" evidence="2">
    <location>
        <begin position="553"/>
        <end position="585"/>
    </location>
</feature>
<dbReference type="OrthoDB" id="5337438at2759"/>
<dbReference type="InterPro" id="IPR030379">
    <property type="entry name" value="G_SEPTIN_dom"/>
</dbReference>
<protein>
    <recommendedName>
        <fullName evidence="3">Septin-type G domain-containing protein</fullName>
    </recommendedName>
</protein>
<feature type="compositionally biased region" description="Polar residues" evidence="2">
    <location>
        <begin position="560"/>
        <end position="569"/>
    </location>
</feature>
<gene>
    <name evidence="4" type="ORF">M501DRAFT_919044</name>
</gene>
<reference evidence="4" key="1">
    <citation type="journal article" date="2020" name="Stud. Mycol.">
        <title>101 Dothideomycetes genomes: a test case for predicting lifestyles and emergence of pathogens.</title>
        <authorList>
            <person name="Haridas S."/>
            <person name="Albert R."/>
            <person name="Binder M."/>
            <person name="Bloem J."/>
            <person name="Labutti K."/>
            <person name="Salamov A."/>
            <person name="Andreopoulos B."/>
            <person name="Baker S."/>
            <person name="Barry K."/>
            <person name="Bills G."/>
            <person name="Bluhm B."/>
            <person name="Cannon C."/>
            <person name="Castanera R."/>
            <person name="Culley D."/>
            <person name="Daum C."/>
            <person name="Ezra D."/>
            <person name="Gonzalez J."/>
            <person name="Henrissat B."/>
            <person name="Kuo A."/>
            <person name="Liang C."/>
            <person name="Lipzen A."/>
            <person name="Lutzoni F."/>
            <person name="Magnuson J."/>
            <person name="Mondo S."/>
            <person name="Nolan M."/>
            <person name="Ohm R."/>
            <person name="Pangilinan J."/>
            <person name="Park H.-J."/>
            <person name="Ramirez L."/>
            <person name="Alfaro M."/>
            <person name="Sun H."/>
            <person name="Tritt A."/>
            <person name="Yoshinaga Y."/>
            <person name="Zwiers L.-H."/>
            <person name="Turgeon B."/>
            <person name="Goodwin S."/>
            <person name="Spatafora J."/>
            <person name="Crous P."/>
            <person name="Grigoriev I."/>
        </authorList>
    </citation>
    <scope>NUCLEOTIDE SEQUENCE</scope>
    <source>
        <strain evidence="4">CBS 101060</strain>
    </source>
</reference>
<comment type="caution">
    <text evidence="4">The sequence shown here is derived from an EMBL/GenBank/DDBJ whole genome shotgun (WGS) entry which is preliminary data.</text>
</comment>
<feature type="region of interest" description="Disordered" evidence="2">
    <location>
        <begin position="401"/>
        <end position="420"/>
    </location>
</feature>
<feature type="compositionally biased region" description="Polar residues" evidence="2">
    <location>
        <begin position="439"/>
        <end position="448"/>
    </location>
</feature>
<dbReference type="Proteomes" id="UP000799429">
    <property type="component" value="Unassembled WGS sequence"/>
</dbReference>
<dbReference type="SUPFAM" id="SSF52540">
    <property type="entry name" value="P-loop containing nucleoside triphosphate hydrolases"/>
    <property type="match status" value="1"/>
</dbReference>
<feature type="compositionally biased region" description="Pro residues" evidence="2">
    <location>
        <begin position="120"/>
        <end position="129"/>
    </location>
</feature>
<feature type="region of interest" description="Disordered" evidence="2">
    <location>
        <begin position="99"/>
        <end position="134"/>
    </location>
</feature>
<keyword evidence="1" id="KW-0342">GTP-binding</keyword>
<organism evidence="4 5">
    <name type="scientific">Patellaria atrata CBS 101060</name>
    <dbReference type="NCBI Taxonomy" id="1346257"/>
    <lineage>
        <taxon>Eukaryota</taxon>
        <taxon>Fungi</taxon>
        <taxon>Dikarya</taxon>
        <taxon>Ascomycota</taxon>
        <taxon>Pezizomycotina</taxon>
        <taxon>Dothideomycetes</taxon>
        <taxon>Dothideomycetes incertae sedis</taxon>
        <taxon>Patellariales</taxon>
        <taxon>Patellariaceae</taxon>
        <taxon>Patellaria</taxon>
    </lineage>
</organism>
<feature type="non-terminal residue" evidence="4">
    <location>
        <position position="585"/>
    </location>
</feature>
<evidence type="ECO:0000256" key="2">
    <source>
        <dbReference type="SAM" id="MobiDB-lite"/>
    </source>
</evidence>